<dbReference type="GO" id="GO:0006508">
    <property type="term" value="P:proteolysis"/>
    <property type="evidence" value="ECO:0007669"/>
    <property type="project" value="InterPro"/>
</dbReference>
<organism evidence="5">
    <name type="scientific">Caldilineaceae bacterium SB0664_bin_27</name>
    <dbReference type="NCBI Taxonomy" id="2605260"/>
    <lineage>
        <taxon>Bacteria</taxon>
        <taxon>Bacillati</taxon>
        <taxon>Chloroflexota</taxon>
        <taxon>Caldilineae</taxon>
        <taxon>Caldilineales</taxon>
        <taxon>Caldilineaceae</taxon>
    </lineage>
</organism>
<name>A0A6B0YVJ8_9CHLR</name>
<dbReference type="InterPro" id="IPR000834">
    <property type="entry name" value="Peptidase_M14"/>
</dbReference>
<dbReference type="GO" id="GO:0008270">
    <property type="term" value="F:zinc ion binding"/>
    <property type="evidence" value="ECO:0007669"/>
    <property type="project" value="InterPro"/>
</dbReference>
<dbReference type="PANTHER" id="PTHR11705">
    <property type="entry name" value="PROTEASE FAMILY M14 CARBOXYPEPTIDASE A,B"/>
    <property type="match status" value="1"/>
</dbReference>
<evidence type="ECO:0000313" key="5">
    <source>
        <dbReference type="EMBL" id="MXY95090.1"/>
    </source>
</evidence>
<reference evidence="5" key="1">
    <citation type="submission" date="2019-09" db="EMBL/GenBank/DDBJ databases">
        <title>Characterisation of the sponge microbiome using genome-centric metagenomics.</title>
        <authorList>
            <person name="Engelberts J.P."/>
            <person name="Robbins S.J."/>
            <person name="De Goeij J.M."/>
            <person name="Aranda M."/>
            <person name="Bell S.C."/>
            <person name="Webster N.S."/>
        </authorList>
    </citation>
    <scope>NUCLEOTIDE SEQUENCE</scope>
    <source>
        <strain evidence="5">SB0664_bin_27</strain>
    </source>
</reference>
<dbReference type="EMBL" id="VXRG01000135">
    <property type="protein sequence ID" value="MXY95090.1"/>
    <property type="molecule type" value="Genomic_DNA"/>
</dbReference>
<feature type="domain" description="Peptidase M14" evidence="4">
    <location>
        <begin position="145"/>
        <end position="458"/>
    </location>
</feature>
<dbReference type="GO" id="GO:0005615">
    <property type="term" value="C:extracellular space"/>
    <property type="evidence" value="ECO:0007669"/>
    <property type="project" value="TreeGrafter"/>
</dbReference>
<evidence type="ECO:0000256" key="2">
    <source>
        <dbReference type="ARBA" id="ARBA00005988"/>
    </source>
</evidence>
<accession>A0A6B0YVJ8</accession>
<comment type="caution">
    <text evidence="5">The sequence shown here is derived from an EMBL/GenBank/DDBJ whole genome shotgun (WGS) entry which is preliminary data.</text>
</comment>
<proteinExistence type="inferred from homology"/>
<dbReference type="Gene3D" id="3.40.630.10">
    <property type="entry name" value="Zn peptidases"/>
    <property type="match status" value="1"/>
</dbReference>
<feature type="active site" description="Proton donor/acceptor" evidence="3">
    <location>
        <position position="427"/>
    </location>
</feature>
<evidence type="ECO:0000256" key="3">
    <source>
        <dbReference type="PROSITE-ProRule" id="PRU01379"/>
    </source>
</evidence>
<comment type="cofactor">
    <cofactor evidence="1">
        <name>Zn(2+)</name>
        <dbReference type="ChEBI" id="CHEBI:29105"/>
    </cofactor>
</comment>
<sequence>MSAMRALVRVISWVGGLCLAGALLFLAVQQSQVVEPAKEMFLSIAGVRTFAPEDPCVQNDAANAIVARIDYTDAHALHTLFDRVDVWQVEAEQQTAVAMISPAQQEWLAQEGYPFTEETEQTAALPDPCAFQALADSRSISGYACYRTVEATHADMASLAEEHPDLAELNDIGNSWYKNRSLGVAGSDIQALVLTNSRSTGFEKGELVVIAAQHPRELTTTEIATLFAELLLSEYGADPDLTWLLDYNRIHIIPLVNPDGRTWVEKGHYWRKNTNSNSGCEFPMNGVDLNRNGSFLWNHCNGCSSGDVCSNFYRGTKAASEPETQAVETYLREVFADQRGESYNDPAPEDTNGVFISLHSYGRLLFYPWEHASTPAPNRDGLRRLGRKMGYFPDYRVCNPEQCMYRFDGSATDFAYGTFGVAAFTYELGTTFFQSCPYFESYIVDQILESLVYAAKAARRPYQLPAGPDVIEASAEPPRLLPGKEVILTATADDTRSAGSGSDTEPAQAISAARFSIDAPSWLATTFETLQPLDGAYDATVELLKGSLDTTGLQPGTYTIFLEAQDADGNWGPPTALSIEVVAVPTGRAPTQYKQYLPRVWR</sequence>
<evidence type="ECO:0000259" key="4">
    <source>
        <dbReference type="PROSITE" id="PS52035"/>
    </source>
</evidence>
<dbReference type="PANTHER" id="PTHR11705:SF119">
    <property type="entry name" value="OS02G0119300 PROTEIN"/>
    <property type="match status" value="1"/>
</dbReference>
<dbReference type="SUPFAM" id="SSF53187">
    <property type="entry name" value="Zn-dependent exopeptidases"/>
    <property type="match status" value="1"/>
</dbReference>
<protein>
    <submittedName>
        <fullName evidence="5">Peptidase M14</fullName>
    </submittedName>
</protein>
<dbReference type="AlphaFoldDB" id="A0A6B0YVJ8"/>
<dbReference type="Pfam" id="PF00246">
    <property type="entry name" value="Peptidase_M14"/>
    <property type="match status" value="1"/>
</dbReference>
<dbReference type="GO" id="GO:0004181">
    <property type="term" value="F:metallocarboxypeptidase activity"/>
    <property type="evidence" value="ECO:0007669"/>
    <property type="project" value="InterPro"/>
</dbReference>
<gene>
    <name evidence="5" type="ORF">F4Y42_16740</name>
</gene>
<dbReference type="PROSITE" id="PS52035">
    <property type="entry name" value="PEPTIDASE_M14"/>
    <property type="match status" value="1"/>
</dbReference>
<evidence type="ECO:0000256" key="1">
    <source>
        <dbReference type="ARBA" id="ARBA00001947"/>
    </source>
</evidence>
<comment type="similarity">
    <text evidence="2 3">Belongs to the peptidase M14 family.</text>
</comment>
<dbReference type="SMART" id="SM00631">
    <property type="entry name" value="Zn_pept"/>
    <property type="match status" value="1"/>
</dbReference>